<accession>W6UTV7</accession>
<proteinExistence type="predicted"/>
<reference evidence="1 2" key="1">
    <citation type="journal article" date="2013" name="Nat. Genet.">
        <title>The genome of the hydatid tapeworm Echinococcus granulosus.</title>
        <authorList>
            <person name="Zheng H."/>
            <person name="Zhang W."/>
            <person name="Zhang L."/>
            <person name="Zhang Z."/>
            <person name="Li J."/>
            <person name="Lu G."/>
            <person name="Zhu Y."/>
            <person name="Wang Y."/>
            <person name="Huang Y."/>
            <person name="Liu J."/>
            <person name="Kang H."/>
            <person name="Chen J."/>
            <person name="Wang L."/>
            <person name="Chen A."/>
            <person name="Yu S."/>
            <person name="Gao Z."/>
            <person name="Jin L."/>
            <person name="Gu W."/>
            <person name="Wang Z."/>
            <person name="Zhao L."/>
            <person name="Shi B."/>
            <person name="Wen H."/>
            <person name="Lin R."/>
            <person name="Jones M.K."/>
            <person name="Brejova B."/>
            <person name="Vinar T."/>
            <person name="Zhao G."/>
            <person name="McManus D.P."/>
            <person name="Chen Z."/>
            <person name="Zhou Y."/>
            <person name="Wang S."/>
        </authorList>
    </citation>
    <scope>NUCLEOTIDE SEQUENCE [LARGE SCALE GENOMIC DNA]</scope>
</reference>
<sequence>MGRQQIRLEMLHPKRWCPSNNSFPEKRSTDSMIVARIQATPRCLKFTCCPNLFITEKKTKNSYISCLYSVKQTIYTNWRCGTNFTLQAFPYSTSPMLGYLVQNRCPPDSPLVNVLQAFPLSSEEKSKE</sequence>
<gene>
    <name evidence="1" type="ORF">EGR_01224</name>
</gene>
<comment type="caution">
    <text evidence="1">The sequence shown here is derived from an EMBL/GenBank/DDBJ whole genome shotgun (WGS) entry which is preliminary data.</text>
</comment>
<dbReference type="GeneID" id="36336939"/>
<dbReference type="EMBL" id="APAU02000004">
    <property type="protein sequence ID" value="EUB64096.1"/>
    <property type="molecule type" value="Genomic_DNA"/>
</dbReference>
<name>W6UTV7_ECHGR</name>
<keyword evidence="2" id="KW-1185">Reference proteome</keyword>
<dbReference type="KEGG" id="egl:EGR_01224"/>
<protein>
    <submittedName>
        <fullName evidence="1">Uncharacterized protein</fullName>
    </submittedName>
</protein>
<dbReference type="CTD" id="36336939"/>
<dbReference type="AlphaFoldDB" id="W6UTV7"/>
<dbReference type="Proteomes" id="UP000019149">
    <property type="component" value="Unassembled WGS sequence"/>
</dbReference>
<evidence type="ECO:0000313" key="1">
    <source>
        <dbReference type="EMBL" id="EUB64096.1"/>
    </source>
</evidence>
<organism evidence="1 2">
    <name type="scientific">Echinococcus granulosus</name>
    <name type="common">Hydatid tapeworm</name>
    <dbReference type="NCBI Taxonomy" id="6210"/>
    <lineage>
        <taxon>Eukaryota</taxon>
        <taxon>Metazoa</taxon>
        <taxon>Spiralia</taxon>
        <taxon>Lophotrochozoa</taxon>
        <taxon>Platyhelminthes</taxon>
        <taxon>Cestoda</taxon>
        <taxon>Eucestoda</taxon>
        <taxon>Cyclophyllidea</taxon>
        <taxon>Taeniidae</taxon>
        <taxon>Echinococcus</taxon>
        <taxon>Echinococcus granulosus group</taxon>
    </lineage>
</organism>
<evidence type="ECO:0000313" key="2">
    <source>
        <dbReference type="Proteomes" id="UP000019149"/>
    </source>
</evidence>
<dbReference type="RefSeq" id="XP_024355292.1">
    <property type="nucleotide sequence ID" value="XM_024490473.1"/>
</dbReference>